<evidence type="ECO:0000256" key="2">
    <source>
        <dbReference type="ARBA" id="ARBA00012438"/>
    </source>
</evidence>
<evidence type="ECO:0000256" key="7">
    <source>
        <dbReference type="SAM" id="Phobius"/>
    </source>
</evidence>
<dbReference type="Pfam" id="PF02518">
    <property type="entry name" value="HATPase_c"/>
    <property type="match status" value="1"/>
</dbReference>
<dbReference type="eggNOG" id="COG2202">
    <property type="taxonomic scope" value="Bacteria"/>
</dbReference>
<dbReference type="NCBIfam" id="TIGR00229">
    <property type="entry name" value="sensory_box"/>
    <property type="match status" value="3"/>
</dbReference>
<dbReference type="SUPFAM" id="SSF55874">
    <property type="entry name" value="ATPase domain of HSP90 chaperone/DNA topoisomerase II/histidine kinase"/>
    <property type="match status" value="1"/>
</dbReference>
<dbReference type="SUPFAM" id="SSF55785">
    <property type="entry name" value="PYP-like sensor domain (PAS domain)"/>
    <property type="match status" value="3"/>
</dbReference>
<dbReference type="STRING" id="177437.HRM2_27470"/>
<dbReference type="InterPro" id="IPR000700">
    <property type="entry name" value="PAS-assoc_C"/>
</dbReference>
<evidence type="ECO:0000256" key="4">
    <source>
        <dbReference type="ARBA" id="ARBA00022679"/>
    </source>
</evidence>
<dbReference type="HOGENOM" id="CLU_308987_0_0_7"/>
<evidence type="ECO:0000256" key="5">
    <source>
        <dbReference type="ARBA" id="ARBA00022777"/>
    </source>
</evidence>
<dbReference type="Gene3D" id="3.40.50.2300">
    <property type="match status" value="1"/>
</dbReference>
<accession>C0QIA3</accession>
<dbReference type="Proteomes" id="UP000000442">
    <property type="component" value="Chromosome"/>
</dbReference>
<dbReference type="OrthoDB" id="5417856at2"/>
<sequence length="954" mass="109472">MIKNYKVIFTVVLIVLTAIFLSFVVYYQKSTQHKADLALDGHAVIIADALWRYEKSTPIEYLKLAAKALHYKKVSVFDDSSNAFIEIKNTDKETAEDFLTNAGLLPVYHLEKNIFYNKKHIGKITIDWQNRAVFTYFYIFLCLVLVLMAVWLFLNLTVAKMTLEDRVIERTADLKASENRLRLSEERLEMALAGANDGIWDWNLETGSVHYDTRYYVMLGYKPHEFQSSFEAFEKRVHSDDIVGVKNAIENYLSGKIDIFHQEFRMLNKNGDYQWIRSKGKIAVRDKQNKPVRFIGTHSDINEHKILEKARDDAYGIINSSPLVAFIWKNEQGWPVEFVTENIENVFGYHPDELLSHTIRYDQIVFPDDLKRVGHEIGKPNFEKKSNNFIHRPYRIITKSGNIRWVEDRTYIKRNDTGEITHYHGILMDITNRIDAEEAQIKSNRILKLVLNSIPVRVFWKDTQSIYLGGNQAFAEDAGLRSPDDLVGKTDHDLAFSAQAGVFQRDEKEVIRSGKSKLFYEEPQDRPDGKTNWLLTSKVPMRDAQQKIIGILGTYQDITDRKQAEKEKIAAQKIAGDNEKLALVGQIAGKMAHDFNNILGIIMGNTELSLLYCKEPKTKKTLELIYEQTIRGKNLTKNLVAFAKDQELKQEFFRISEKINLVINLMRKDLEGIELIKQESPGVPELLADPGMIEHALVNLIQNSIHALSMVEHPRITVRTYSRGNQICFEIEDNGCGISKENLENIYEPSFTLKGSRDVAGSYKTGIKGTGYGMSNVKKYIEQHKGTISIESEYGSGTKFTISLPVIKKELTSDERIKTQTGTAYFEKYILLVEDETAIADVQYRILTQAPCNHKVDIANNGQVAMDLFDRNEYDLISLDYILPGDINGMDMYHHIRASDKTIPILFISGNIEFLESIKYLMKKDPYVDHLSKPCKNIHYLNSINKLFSRPKLI</sequence>
<dbReference type="PANTHER" id="PTHR43304">
    <property type="entry name" value="PHYTOCHROME-LIKE PROTEIN CPH1"/>
    <property type="match status" value="1"/>
</dbReference>
<evidence type="ECO:0000256" key="6">
    <source>
        <dbReference type="PROSITE-ProRule" id="PRU00169"/>
    </source>
</evidence>
<dbReference type="PROSITE" id="PS50109">
    <property type="entry name" value="HIS_KIN"/>
    <property type="match status" value="1"/>
</dbReference>
<dbReference type="Pfam" id="PF08447">
    <property type="entry name" value="PAS_3"/>
    <property type="match status" value="2"/>
</dbReference>
<dbReference type="InterPro" id="IPR035965">
    <property type="entry name" value="PAS-like_dom_sf"/>
</dbReference>
<dbReference type="SMART" id="SM00387">
    <property type="entry name" value="HATPase_c"/>
    <property type="match status" value="1"/>
</dbReference>
<comment type="catalytic activity">
    <reaction evidence="1">
        <text>ATP + protein L-histidine = ADP + protein N-phospho-L-histidine.</text>
        <dbReference type="EC" id="2.7.13.3"/>
    </reaction>
</comment>
<dbReference type="Gene3D" id="3.30.450.20">
    <property type="entry name" value="PAS domain"/>
    <property type="match status" value="3"/>
</dbReference>
<dbReference type="PROSITE" id="PS50113">
    <property type="entry name" value="PAC"/>
    <property type="match status" value="3"/>
</dbReference>
<dbReference type="PROSITE" id="PS50110">
    <property type="entry name" value="RESPONSE_REGULATORY"/>
    <property type="match status" value="1"/>
</dbReference>
<proteinExistence type="predicted"/>
<dbReference type="SUPFAM" id="SSF47384">
    <property type="entry name" value="Homodimeric domain of signal transducing histidine kinase"/>
    <property type="match status" value="1"/>
</dbReference>
<evidence type="ECO:0000259" key="11">
    <source>
        <dbReference type="PROSITE" id="PS50113"/>
    </source>
</evidence>
<dbReference type="EC" id="2.7.13.3" evidence="2"/>
<evidence type="ECO:0000256" key="1">
    <source>
        <dbReference type="ARBA" id="ARBA00000085"/>
    </source>
</evidence>
<dbReference type="PRINTS" id="PR00344">
    <property type="entry name" value="BCTRLSENSOR"/>
</dbReference>
<dbReference type="InterPro" id="IPR001610">
    <property type="entry name" value="PAC"/>
</dbReference>
<dbReference type="Pfam" id="PF08448">
    <property type="entry name" value="PAS_4"/>
    <property type="match status" value="1"/>
</dbReference>
<dbReference type="eggNOG" id="COG4191">
    <property type="taxonomic scope" value="Bacteria"/>
</dbReference>
<dbReference type="KEGG" id="dat:HRM2_27470"/>
<name>C0QIA3_DESAH</name>
<evidence type="ECO:0000256" key="3">
    <source>
        <dbReference type="ARBA" id="ARBA00022553"/>
    </source>
</evidence>
<feature type="domain" description="Histidine kinase" evidence="8">
    <location>
        <begin position="590"/>
        <end position="808"/>
    </location>
</feature>
<dbReference type="InterPro" id="IPR001789">
    <property type="entry name" value="Sig_transdc_resp-reg_receiver"/>
</dbReference>
<feature type="transmembrane region" description="Helical" evidence="7">
    <location>
        <begin position="6"/>
        <end position="27"/>
    </location>
</feature>
<dbReference type="EMBL" id="CP001087">
    <property type="protein sequence ID" value="ACN15839.1"/>
    <property type="molecule type" value="Genomic_DNA"/>
</dbReference>
<dbReference type="InterPro" id="IPR013655">
    <property type="entry name" value="PAS_fold_3"/>
</dbReference>
<dbReference type="Gene3D" id="1.10.287.130">
    <property type="match status" value="1"/>
</dbReference>
<dbReference type="SMART" id="SM00388">
    <property type="entry name" value="HisKA"/>
    <property type="match status" value="1"/>
</dbReference>
<dbReference type="SMART" id="SM00448">
    <property type="entry name" value="REC"/>
    <property type="match status" value="1"/>
</dbReference>
<dbReference type="InterPro" id="IPR013656">
    <property type="entry name" value="PAS_4"/>
</dbReference>
<dbReference type="PANTHER" id="PTHR43304:SF1">
    <property type="entry name" value="PAC DOMAIN-CONTAINING PROTEIN"/>
    <property type="match status" value="1"/>
</dbReference>
<dbReference type="InterPro" id="IPR052162">
    <property type="entry name" value="Sensor_kinase/Photoreceptor"/>
</dbReference>
<keyword evidence="7" id="KW-0812">Transmembrane</keyword>
<dbReference type="InterPro" id="IPR004358">
    <property type="entry name" value="Sig_transdc_His_kin-like_C"/>
</dbReference>
<dbReference type="RefSeq" id="WP_015904602.1">
    <property type="nucleotide sequence ID" value="NC_012108.1"/>
</dbReference>
<feature type="transmembrane region" description="Helical" evidence="7">
    <location>
        <begin position="133"/>
        <end position="154"/>
    </location>
</feature>
<dbReference type="InterPro" id="IPR005467">
    <property type="entry name" value="His_kinase_dom"/>
</dbReference>
<dbReference type="SMART" id="SM00086">
    <property type="entry name" value="PAC"/>
    <property type="match status" value="3"/>
</dbReference>
<dbReference type="InterPro" id="IPR003661">
    <property type="entry name" value="HisK_dim/P_dom"/>
</dbReference>
<keyword evidence="7" id="KW-1133">Transmembrane helix</keyword>
<gene>
    <name evidence="12" type="ordered locus">HRM2_27470</name>
</gene>
<reference evidence="12 13" key="1">
    <citation type="journal article" date="2009" name="Environ. Microbiol.">
        <title>Genome sequence of Desulfobacterium autotrophicum HRM2, a marine sulfate reducer oxidizing organic carbon completely to carbon dioxide.</title>
        <authorList>
            <person name="Strittmatter A.W."/>
            <person name="Liesegang H."/>
            <person name="Rabus R."/>
            <person name="Decker I."/>
            <person name="Amann J."/>
            <person name="Andres S."/>
            <person name="Henne A."/>
            <person name="Fricke W.F."/>
            <person name="Martinez-Arias R."/>
            <person name="Bartels D."/>
            <person name="Goesmann A."/>
            <person name="Krause L."/>
            <person name="Puehler A."/>
            <person name="Klenk H.P."/>
            <person name="Richter M."/>
            <person name="Schuler M."/>
            <person name="Gloeckner F.O."/>
            <person name="Meyerdierks A."/>
            <person name="Gottschalk G."/>
            <person name="Amann R."/>
        </authorList>
    </citation>
    <scope>NUCLEOTIDE SEQUENCE [LARGE SCALE GENOMIC DNA]</scope>
    <source>
        <strain evidence="13">ATCC 43914 / DSM 3382 / HRM2</strain>
    </source>
</reference>
<feature type="modified residue" description="4-aspartylphosphate" evidence="6">
    <location>
        <position position="880"/>
    </location>
</feature>
<dbReference type="SUPFAM" id="SSF52172">
    <property type="entry name" value="CheY-like"/>
    <property type="match status" value="1"/>
</dbReference>
<evidence type="ECO:0000259" key="10">
    <source>
        <dbReference type="PROSITE" id="PS50112"/>
    </source>
</evidence>
<dbReference type="CDD" id="cd00130">
    <property type="entry name" value="PAS"/>
    <property type="match status" value="3"/>
</dbReference>
<evidence type="ECO:0000313" key="12">
    <source>
        <dbReference type="EMBL" id="ACN15839.1"/>
    </source>
</evidence>
<organism evidence="12 13">
    <name type="scientific">Desulforapulum autotrophicum (strain ATCC 43914 / DSM 3382 / VKM B-1955 / HRM2)</name>
    <name type="common">Desulfobacterium autotrophicum</name>
    <dbReference type="NCBI Taxonomy" id="177437"/>
    <lineage>
        <taxon>Bacteria</taxon>
        <taxon>Pseudomonadati</taxon>
        <taxon>Thermodesulfobacteriota</taxon>
        <taxon>Desulfobacteria</taxon>
        <taxon>Desulfobacterales</taxon>
        <taxon>Desulfobacteraceae</taxon>
        <taxon>Desulforapulum</taxon>
    </lineage>
</organism>
<dbReference type="eggNOG" id="COG0745">
    <property type="taxonomic scope" value="Bacteria"/>
</dbReference>
<evidence type="ECO:0000313" key="13">
    <source>
        <dbReference type="Proteomes" id="UP000000442"/>
    </source>
</evidence>
<keyword evidence="3 6" id="KW-0597">Phosphoprotein</keyword>
<keyword evidence="5 12" id="KW-0418">Kinase</keyword>
<dbReference type="PROSITE" id="PS50112">
    <property type="entry name" value="PAS"/>
    <property type="match status" value="2"/>
</dbReference>
<dbReference type="AlphaFoldDB" id="C0QIA3"/>
<dbReference type="InterPro" id="IPR003594">
    <property type="entry name" value="HATPase_dom"/>
</dbReference>
<protein>
    <recommendedName>
        <fullName evidence="2">histidine kinase</fullName>
        <ecNumber evidence="2">2.7.13.3</ecNumber>
    </recommendedName>
</protein>
<feature type="domain" description="PAS" evidence="10">
    <location>
        <begin position="330"/>
        <end position="373"/>
    </location>
</feature>
<dbReference type="InterPro" id="IPR011006">
    <property type="entry name" value="CheY-like_superfamily"/>
</dbReference>
<keyword evidence="7" id="KW-0472">Membrane</keyword>
<keyword evidence="4" id="KW-0808">Transferase</keyword>
<dbReference type="Pfam" id="PF00072">
    <property type="entry name" value="Response_reg"/>
    <property type="match status" value="1"/>
</dbReference>
<feature type="domain" description="PAC" evidence="11">
    <location>
        <begin position="512"/>
        <end position="570"/>
    </location>
</feature>
<keyword evidence="13" id="KW-1185">Reference proteome</keyword>
<evidence type="ECO:0000259" key="9">
    <source>
        <dbReference type="PROSITE" id="PS50110"/>
    </source>
</evidence>
<evidence type="ECO:0000259" key="8">
    <source>
        <dbReference type="PROSITE" id="PS50109"/>
    </source>
</evidence>
<dbReference type="GO" id="GO:0000155">
    <property type="term" value="F:phosphorelay sensor kinase activity"/>
    <property type="evidence" value="ECO:0007669"/>
    <property type="project" value="InterPro"/>
</dbReference>
<feature type="domain" description="PAC" evidence="11">
    <location>
        <begin position="390"/>
        <end position="442"/>
    </location>
</feature>
<feature type="domain" description="Response regulatory" evidence="9">
    <location>
        <begin position="829"/>
        <end position="948"/>
    </location>
</feature>
<dbReference type="InterPro" id="IPR036890">
    <property type="entry name" value="HATPase_C_sf"/>
</dbReference>
<feature type="domain" description="PAC" evidence="11">
    <location>
        <begin position="260"/>
        <end position="313"/>
    </location>
</feature>
<dbReference type="InterPro" id="IPR036097">
    <property type="entry name" value="HisK_dim/P_sf"/>
</dbReference>
<dbReference type="SMART" id="SM00091">
    <property type="entry name" value="PAS"/>
    <property type="match status" value="3"/>
</dbReference>
<dbReference type="InterPro" id="IPR000014">
    <property type="entry name" value="PAS"/>
</dbReference>
<dbReference type="CDD" id="cd00082">
    <property type="entry name" value="HisKA"/>
    <property type="match status" value="1"/>
</dbReference>
<feature type="domain" description="PAS" evidence="10">
    <location>
        <begin position="184"/>
        <end position="256"/>
    </location>
</feature>
<dbReference type="Gene3D" id="3.30.565.10">
    <property type="entry name" value="Histidine kinase-like ATPase, C-terminal domain"/>
    <property type="match status" value="1"/>
</dbReference>